<dbReference type="AlphaFoldDB" id="A0A382M6L8"/>
<sequence length="122" mass="13708">MVEIVLDKNLTTDKKGEQKDVDQETADLSLSSKLDKKLQEAIELHQKNQLIRAKKVCGQILSINSQHTSTIHLLGLIAFQENQPQKAAKLVQHAIKLDDTRPAFYRSLGSILQHLGQLQESI</sequence>
<evidence type="ECO:0000313" key="1">
    <source>
        <dbReference type="EMBL" id="SVC44509.1"/>
    </source>
</evidence>
<feature type="non-terminal residue" evidence="1">
    <location>
        <position position="122"/>
    </location>
</feature>
<organism evidence="1">
    <name type="scientific">marine metagenome</name>
    <dbReference type="NCBI Taxonomy" id="408172"/>
    <lineage>
        <taxon>unclassified sequences</taxon>
        <taxon>metagenomes</taxon>
        <taxon>ecological metagenomes</taxon>
    </lineage>
</organism>
<accession>A0A382M6L8</accession>
<dbReference type="Gene3D" id="1.25.40.1040">
    <property type="match status" value="1"/>
</dbReference>
<dbReference type="EMBL" id="UINC01091607">
    <property type="protein sequence ID" value="SVC44509.1"/>
    <property type="molecule type" value="Genomic_DNA"/>
</dbReference>
<dbReference type="InterPro" id="IPR011990">
    <property type="entry name" value="TPR-like_helical_dom_sf"/>
</dbReference>
<name>A0A382M6L8_9ZZZZ</name>
<gene>
    <name evidence="1" type="ORF">METZ01_LOCUS297363</name>
</gene>
<reference evidence="1" key="1">
    <citation type="submission" date="2018-05" db="EMBL/GenBank/DDBJ databases">
        <authorList>
            <person name="Lanie J.A."/>
            <person name="Ng W.-L."/>
            <person name="Kazmierczak K.M."/>
            <person name="Andrzejewski T.M."/>
            <person name="Davidsen T.M."/>
            <person name="Wayne K.J."/>
            <person name="Tettelin H."/>
            <person name="Glass J.I."/>
            <person name="Rusch D."/>
            <person name="Podicherti R."/>
            <person name="Tsui H.-C.T."/>
            <person name="Winkler M.E."/>
        </authorList>
    </citation>
    <scope>NUCLEOTIDE SEQUENCE</scope>
</reference>
<dbReference type="SUPFAM" id="SSF48452">
    <property type="entry name" value="TPR-like"/>
    <property type="match status" value="1"/>
</dbReference>
<protein>
    <submittedName>
        <fullName evidence="1">Uncharacterized protein</fullName>
    </submittedName>
</protein>
<proteinExistence type="predicted"/>